<reference evidence="2" key="1">
    <citation type="journal article" date="2020" name="bioRxiv">
        <title>Chromosome-level reference genome of the European wasp spider Argiope bruennichi: a resource for studies on range expansion and evolutionary adaptation.</title>
        <authorList>
            <person name="Sheffer M.M."/>
            <person name="Hoppe A."/>
            <person name="Krehenwinkel H."/>
            <person name="Uhl G."/>
            <person name="Kuss A.W."/>
            <person name="Jensen L."/>
            <person name="Jensen C."/>
            <person name="Gillespie R.G."/>
            <person name="Hoff K.J."/>
            <person name="Prost S."/>
        </authorList>
    </citation>
    <scope>NUCLEOTIDE SEQUENCE</scope>
</reference>
<dbReference type="PANTHER" id="PTHR13338:SF4">
    <property type="entry name" value="NADH DEHYDROGENASE [UBIQUINONE] 1 ALPHA SUBCOMPLEX ASSEMBLY FACTOR 4"/>
    <property type="match status" value="1"/>
</dbReference>
<dbReference type="PANTHER" id="PTHR13338">
    <property type="entry name" value="UPF0240 PROTEIN"/>
    <property type="match status" value="1"/>
</dbReference>
<dbReference type="GO" id="GO:0032981">
    <property type="term" value="P:mitochondrial respiratory chain complex I assembly"/>
    <property type="evidence" value="ECO:0007669"/>
    <property type="project" value="InterPro"/>
</dbReference>
<dbReference type="EMBL" id="JABXBU010002072">
    <property type="protein sequence ID" value="KAF8778139.1"/>
    <property type="molecule type" value="Genomic_DNA"/>
</dbReference>
<protein>
    <submittedName>
        <fullName evidence="2">Protein NDUFAF4 like protein</fullName>
    </submittedName>
</protein>
<evidence type="ECO:0000313" key="2">
    <source>
        <dbReference type="EMBL" id="KAF8778139.1"/>
    </source>
</evidence>
<dbReference type="GO" id="GO:0005739">
    <property type="term" value="C:mitochondrion"/>
    <property type="evidence" value="ECO:0007669"/>
    <property type="project" value="TreeGrafter"/>
</dbReference>
<evidence type="ECO:0000256" key="1">
    <source>
        <dbReference type="SAM" id="MobiDB-lite"/>
    </source>
</evidence>
<gene>
    <name evidence="2" type="ORF">HNY73_014893</name>
</gene>
<dbReference type="Pfam" id="PF06784">
    <property type="entry name" value="UPF0240"/>
    <property type="match status" value="1"/>
</dbReference>
<sequence length="164" mass="18519">MTFAGRPEIRKEIEKKPDELLERLKIVKVTSQGSTENPASKRPLPQDRQAVGVPTFGFEEPKHIPQGKCSLRQALDFITKHQDDPKTHSVKSIAEARSMKESDVDNIVKHFRVFELYVSRESKTNVAKSTLESLGVGKVVTPMFKPKFAHLEPTNVSNELPEKK</sequence>
<keyword evidence="3" id="KW-1185">Reference proteome</keyword>
<reference evidence="2" key="2">
    <citation type="submission" date="2020-06" db="EMBL/GenBank/DDBJ databases">
        <authorList>
            <person name="Sheffer M."/>
        </authorList>
    </citation>
    <scope>NUCLEOTIDE SEQUENCE</scope>
</reference>
<comment type="caution">
    <text evidence="2">The sequence shown here is derived from an EMBL/GenBank/DDBJ whole genome shotgun (WGS) entry which is preliminary data.</text>
</comment>
<dbReference type="AlphaFoldDB" id="A0A8T0EVT3"/>
<accession>A0A8T0EVT3</accession>
<organism evidence="2 3">
    <name type="scientific">Argiope bruennichi</name>
    <name type="common">Wasp spider</name>
    <name type="synonym">Aranea bruennichi</name>
    <dbReference type="NCBI Taxonomy" id="94029"/>
    <lineage>
        <taxon>Eukaryota</taxon>
        <taxon>Metazoa</taxon>
        <taxon>Ecdysozoa</taxon>
        <taxon>Arthropoda</taxon>
        <taxon>Chelicerata</taxon>
        <taxon>Arachnida</taxon>
        <taxon>Araneae</taxon>
        <taxon>Araneomorphae</taxon>
        <taxon>Entelegynae</taxon>
        <taxon>Araneoidea</taxon>
        <taxon>Araneidae</taxon>
        <taxon>Argiope</taxon>
    </lineage>
</organism>
<proteinExistence type="predicted"/>
<dbReference type="InterPro" id="IPR009622">
    <property type="entry name" value="NDUFAF4"/>
</dbReference>
<evidence type="ECO:0000313" key="3">
    <source>
        <dbReference type="Proteomes" id="UP000807504"/>
    </source>
</evidence>
<feature type="region of interest" description="Disordered" evidence="1">
    <location>
        <begin position="28"/>
        <end position="48"/>
    </location>
</feature>
<name>A0A8T0EVT3_ARGBR</name>
<dbReference type="Proteomes" id="UP000807504">
    <property type="component" value="Unassembled WGS sequence"/>
</dbReference>
<feature type="compositionally biased region" description="Polar residues" evidence="1">
    <location>
        <begin position="29"/>
        <end position="38"/>
    </location>
</feature>